<name>A0AAW2YQH8_9EUKA</name>
<dbReference type="EMBL" id="JAOPGA020000508">
    <property type="protein sequence ID" value="KAL0479188.1"/>
    <property type="molecule type" value="Genomic_DNA"/>
</dbReference>
<feature type="domain" description="Exonuclease" evidence="4">
    <location>
        <begin position="49"/>
        <end position="237"/>
    </location>
</feature>
<organism evidence="5 6">
    <name type="scientific">Acrasis kona</name>
    <dbReference type="NCBI Taxonomy" id="1008807"/>
    <lineage>
        <taxon>Eukaryota</taxon>
        <taxon>Discoba</taxon>
        <taxon>Heterolobosea</taxon>
        <taxon>Tetramitia</taxon>
        <taxon>Eutetramitia</taxon>
        <taxon>Acrasidae</taxon>
        <taxon>Acrasis</taxon>
    </lineage>
</organism>
<comment type="caution">
    <text evidence="5">The sequence shown here is derived from an EMBL/GenBank/DDBJ whole genome shotgun (WGS) entry which is preliminary data.</text>
</comment>
<gene>
    <name evidence="5" type="ORF">AKO1_009597</name>
</gene>
<reference evidence="5 6" key="1">
    <citation type="submission" date="2024-03" db="EMBL/GenBank/DDBJ databases">
        <title>The Acrasis kona genome and developmental transcriptomes reveal deep origins of eukaryotic multicellular pathways.</title>
        <authorList>
            <person name="Sheikh S."/>
            <person name="Fu C.-J."/>
            <person name="Brown M.W."/>
            <person name="Baldauf S.L."/>
        </authorList>
    </citation>
    <scope>NUCLEOTIDE SEQUENCE [LARGE SCALE GENOMIC DNA]</scope>
    <source>
        <strain evidence="5 6">ATCC MYA-3509</strain>
    </source>
</reference>
<evidence type="ECO:0000256" key="2">
    <source>
        <dbReference type="ARBA" id="ARBA00022801"/>
    </source>
</evidence>
<keyword evidence="1" id="KW-0540">Nuclease</keyword>
<dbReference type="SMART" id="SM00479">
    <property type="entry name" value="EXOIII"/>
    <property type="match status" value="1"/>
</dbReference>
<keyword evidence="3" id="KW-0269">Exonuclease</keyword>
<accession>A0AAW2YQH8</accession>
<dbReference type="AlphaFoldDB" id="A0AAW2YQH8"/>
<evidence type="ECO:0000256" key="3">
    <source>
        <dbReference type="ARBA" id="ARBA00022839"/>
    </source>
</evidence>
<dbReference type="CDD" id="cd06127">
    <property type="entry name" value="DEDDh"/>
    <property type="match status" value="1"/>
</dbReference>
<dbReference type="Pfam" id="PF00929">
    <property type="entry name" value="RNase_T"/>
    <property type="match status" value="1"/>
</dbReference>
<dbReference type="PANTHER" id="PTHR30231">
    <property type="entry name" value="DNA POLYMERASE III SUBUNIT EPSILON"/>
    <property type="match status" value="1"/>
</dbReference>
<dbReference type="GO" id="GO:0008408">
    <property type="term" value="F:3'-5' exonuclease activity"/>
    <property type="evidence" value="ECO:0007669"/>
    <property type="project" value="TreeGrafter"/>
</dbReference>
<dbReference type="Gene3D" id="3.30.420.10">
    <property type="entry name" value="Ribonuclease H-like superfamily/Ribonuclease H"/>
    <property type="match status" value="1"/>
</dbReference>
<evidence type="ECO:0000256" key="1">
    <source>
        <dbReference type="ARBA" id="ARBA00022722"/>
    </source>
</evidence>
<keyword evidence="6" id="KW-1185">Reference proteome</keyword>
<evidence type="ECO:0000313" key="5">
    <source>
        <dbReference type="EMBL" id="KAL0479188.1"/>
    </source>
</evidence>
<dbReference type="SUPFAM" id="SSF53098">
    <property type="entry name" value="Ribonuclease H-like"/>
    <property type="match status" value="1"/>
</dbReference>
<protein>
    <submittedName>
        <fullName evidence="5">DNA polymerase III PolC-type</fullName>
    </submittedName>
</protein>
<dbReference type="InterPro" id="IPR013520">
    <property type="entry name" value="Ribonucl_H"/>
</dbReference>
<dbReference type="Proteomes" id="UP001431209">
    <property type="component" value="Unassembled WGS sequence"/>
</dbReference>
<keyword evidence="2" id="KW-0378">Hydrolase</keyword>
<evidence type="ECO:0000313" key="6">
    <source>
        <dbReference type="Proteomes" id="UP001431209"/>
    </source>
</evidence>
<proteinExistence type="predicted"/>
<evidence type="ECO:0000259" key="4">
    <source>
        <dbReference type="SMART" id="SM00479"/>
    </source>
</evidence>
<dbReference type="InterPro" id="IPR012337">
    <property type="entry name" value="RNaseH-like_sf"/>
</dbReference>
<dbReference type="GO" id="GO:0003676">
    <property type="term" value="F:nucleic acid binding"/>
    <property type="evidence" value="ECO:0007669"/>
    <property type="project" value="InterPro"/>
</dbReference>
<sequence length="269" mass="30703">MYLWKCFDKTSQPSTFTLQVQFMFLRRSHRPLFRFAAFRSLTGHKPVYDIVILDVEATGTSPSSDKVIEVAALKIKDGYTTEQYSCLINPGTKLSEDIVNLTKITQEMITRAPKPETTLGRLASIIGDSTVVAHNAQYDLKILAAEFRRNNIPMVPGFKKYLDESEQNKFIIGDDQVTHICTLALSRRLYPDLDTHRLSDITEKFNLLPPNAHHHRAGSDTIGTARLWVKMYADVTKKLGFCPPLKFFEELMETKAKDVEKFIKTRSKQ</sequence>
<dbReference type="PANTHER" id="PTHR30231:SF4">
    <property type="entry name" value="PROTEIN NEN2"/>
    <property type="match status" value="1"/>
</dbReference>
<dbReference type="InterPro" id="IPR036397">
    <property type="entry name" value="RNaseH_sf"/>
</dbReference>